<dbReference type="AlphaFoldDB" id="A0A2P2P9N7"/>
<dbReference type="EMBL" id="GGEC01070869">
    <property type="protein sequence ID" value="MBX51353.1"/>
    <property type="molecule type" value="Transcribed_RNA"/>
</dbReference>
<organism evidence="1">
    <name type="scientific">Rhizophora mucronata</name>
    <name type="common">Asiatic mangrove</name>
    <dbReference type="NCBI Taxonomy" id="61149"/>
    <lineage>
        <taxon>Eukaryota</taxon>
        <taxon>Viridiplantae</taxon>
        <taxon>Streptophyta</taxon>
        <taxon>Embryophyta</taxon>
        <taxon>Tracheophyta</taxon>
        <taxon>Spermatophyta</taxon>
        <taxon>Magnoliopsida</taxon>
        <taxon>eudicotyledons</taxon>
        <taxon>Gunneridae</taxon>
        <taxon>Pentapetalae</taxon>
        <taxon>rosids</taxon>
        <taxon>fabids</taxon>
        <taxon>Malpighiales</taxon>
        <taxon>Rhizophoraceae</taxon>
        <taxon>Rhizophora</taxon>
    </lineage>
</organism>
<sequence length="45" mass="5004">MSSPTFSCLCTLKEFVGCAIESNQFAFAQISLSLSHDVRMHHCLL</sequence>
<reference evidence="1" key="1">
    <citation type="submission" date="2018-02" db="EMBL/GenBank/DDBJ databases">
        <title>Rhizophora mucronata_Transcriptome.</title>
        <authorList>
            <person name="Meera S.P."/>
            <person name="Sreeshan A."/>
            <person name="Augustine A."/>
        </authorList>
    </citation>
    <scope>NUCLEOTIDE SEQUENCE</scope>
    <source>
        <tissue evidence="1">Leaf</tissue>
    </source>
</reference>
<name>A0A2P2P9N7_RHIMU</name>
<protein>
    <submittedName>
        <fullName evidence="1">Uncharacterized protein</fullName>
    </submittedName>
</protein>
<accession>A0A2P2P9N7</accession>
<evidence type="ECO:0000313" key="1">
    <source>
        <dbReference type="EMBL" id="MBX51353.1"/>
    </source>
</evidence>
<proteinExistence type="predicted"/>